<gene>
    <name evidence="3" type="ORF">FHY64_19405</name>
</gene>
<name>A0A5C5G7K5_9RHOB</name>
<sequence length="196" mass="21351">MTETTARRIPDLADLDEAGRPKAPPVPGATDHDRRRGLHLAAIHRGHLMEMHRLAQILDQVAAGVPGAADQLADAVPAMEMVRNMQAVGTLCGRECQMLTFHHDIEEAQMFPGLDSVGNAGLSAVVAKLKAEHLVVHELIDLLAADAETLRRDPSAEALKRARESFEALGRVVRSHFGYEETELQEALGHYFGDAI</sequence>
<keyword evidence="4" id="KW-1185">Reference proteome</keyword>
<dbReference type="InterPro" id="IPR012312">
    <property type="entry name" value="Hemerythrin-like"/>
</dbReference>
<organism evidence="3 4">
    <name type="scientific">Pelagovum pacificum</name>
    <dbReference type="NCBI Taxonomy" id="2588711"/>
    <lineage>
        <taxon>Bacteria</taxon>
        <taxon>Pseudomonadati</taxon>
        <taxon>Pseudomonadota</taxon>
        <taxon>Alphaproteobacteria</taxon>
        <taxon>Rhodobacterales</taxon>
        <taxon>Paracoccaceae</taxon>
        <taxon>Pelagovum</taxon>
    </lineage>
</organism>
<dbReference type="EMBL" id="VFFF01000004">
    <property type="protein sequence ID" value="TNY30743.1"/>
    <property type="molecule type" value="Genomic_DNA"/>
</dbReference>
<comment type="caution">
    <text evidence="3">The sequence shown here is derived from an EMBL/GenBank/DDBJ whole genome shotgun (WGS) entry which is preliminary data.</text>
</comment>
<reference evidence="3 4" key="1">
    <citation type="submission" date="2019-06" db="EMBL/GenBank/DDBJ databases">
        <title>Genome of new Rhodobacteraceae sp. SM1903.</title>
        <authorList>
            <person name="Ren X."/>
        </authorList>
    </citation>
    <scope>NUCLEOTIDE SEQUENCE [LARGE SCALE GENOMIC DNA]</scope>
    <source>
        <strain evidence="3 4">SM1903</strain>
    </source>
</reference>
<accession>A0A5C5G7K5</accession>
<dbReference type="Proteomes" id="UP000314011">
    <property type="component" value="Unassembled WGS sequence"/>
</dbReference>
<dbReference type="Gene3D" id="1.20.120.520">
    <property type="entry name" value="nmb1532 protein domain like"/>
    <property type="match status" value="1"/>
</dbReference>
<dbReference type="AlphaFoldDB" id="A0A5C5G7K5"/>
<dbReference type="Pfam" id="PF01814">
    <property type="entry name" value="Hemerythrin"/>
    <property type="match status" value="1"/>
</dbReference>
<dbReference type="OrthoDB" id="9775082at2"/>
<evidence type="ECO:0000259" key="2">
    <source>
        <dbReference type="Pfam" id="PF01814"/>
    </source>
</evidence>
<feature type="region of interest" description="Disordered" evidence="1">
    <location>
        <begin position="1"/>
        <end position="35"/>
    </location>
</feature>
<feature type="compositionally biased region" description="Basic and acidic residues" evidence="1">
    <location>
        <begin position="1"/>
        <end position="11"/>
    </location>
</feature>
<evidence type="ECO:0000313" key="3">
    <source>
        <dbReference type="EMBL" id="TNY30743.1"/>
    </source>
</evidence>
<evidence type="ECO:0000256" key="1">
    <source>
        <dbReference type="SAM" id="MobiDB-lite"/>
    </source>
</evidence>
<dbReference type="RefSeq" id="WP_140197538.1">
    <property type="nucleotide sequence ID" value="NZ_CP065915.1"/>
</dbReference>
<evidence type="ECO:0000313" key="4">
    <source>
        <dbReference type="Proteomes" id="UP000314011"/>
    </source>
</evidence>
<proteinExistence type="predicted"/>
<protein>
    <recommendedName>
        <fullName evidence="2">Hemerythrin-like domain-containing protein</fullName>
    </recommendedName>
</protein>
<feature type="domain" description="Hemerythrin-like" evidence="2">
    <location>
        <begin position="69"/>
        <end position="187"/>
    </location>
</feature>